<evidence type="ECO:0000256" key="1">
    <source>
        <dbReference type="SAM" id="Coils"/>
    </source>
</evidence>
<sequence>MSDELVKSGVTAFAPPPSPTYRYVISCKADQICISLEDQKSKKQWRTGYLTENAYLTSPNRIGNAVMTDYVSVFVEALDYLVETSSDCRIVNHSELITEKTRRKLTSVDDSLQLELSVKINVRQSTWAAKFVFDLDPISLERIDVLEAKFRDMEDELTAAKKLIEEEKSRKMVYLEACSKNVEKLNVAGQLLWDPIETDEFELSDDGSEVRFLVAGWYTMSLMVFLTPQAEGANIELQKNGKRLESSAVPYNCARNASASIGWNAHFNTNDKLSVIATSSPQRVGADITVARIGN</sequence>
<feature type="coiled-coil region" evidence="1">
    <location>
        <begin position="143"/>
        <end position="170"/>
    </location>
</feature>
<dbReference type="EMBL" id="QXGF01002299">
    <property type="protein sequence ID" value="KAE8925297.1"/>
    <property type="molecule type" value="Genomic_DNA"/>
</dbReference>
<evidence type="ECO:0000313" key="5">
    <source>
        <dbReference type="Proteomes" id="UP000429523"/>
    </source>
</evidence>
<evidence type="ECO:0000313" key="6">
    <source>
        <dbReference type="Proteomes" id="UP000437068"/>
    </source>
</evidence>
<organism evidence="2 5">
    <name type="scientific">Phytophthora fragariae</name>
    <dbReference type="NCBI Taxonomy" id="53985"/>
    <lineage>
        <taxon>Eukaryota</taxon>
        <taxon>Sar</taxon>
        <taxon>Stramenopiles</taxon>
        <taxon>Oomycota</taxon>
        <taxon>Peronosporomycetes</taxon>
        <taxon>Peronosporales</taxon>
        <taxon>Peronosporaceae</taxon>
        <taxon>Phytophthora</taxon>
    </lineage>
</organism>
<proteinExistence type="predicted"/>
<dbReference type="AlphaFoldDB" id="A0A6A3DZF1"/>
<comment type="caution">
    <text evidence="2">The sequence shown here is derived from an EMBL/GenBank/DDBJ whole genome shotgun (WGS) entry which is preliminary data.</text>
</comment>
<dbReference type="Proteomes" id="UP000429523">
    <property type="component" value="Unassembled WGS sequence"/>
</dbReference>
<evidence type="ECO:0000313" key="4">
    <source>
        <dbReference type="EMBL" id="KAE9281223.1"/>
    </source>
</evidence>
<evidence type="ECO:0000313" key="3">
    <source>
        <dbReference type="EMBL" id="KAE9201235.1"/>
    </source>
</evidence>
<gene>
    <name evidence="4" type="ORF">PF001_g23873</name>
    <name evidence="3" type="ORF">PF002_g21602</name>
    <name evidence="2" type="ORF">PF009_g24493</name>
</gene>
<accession>A0A6A3DZF1</accession>
<reference evidence="5 6" key="1">
    <citation type="submission" date="2018-08" db="EMBL/GenBank/DDBJ databases">
        <title>Genomic investigation of the strawberry pathogen Phytophthora fragariae indicates pathogenicity is determined by transcriptional variation in three key races.</title>
        <authorList>
            <person name="Adams T.M."/>
            <person name="Armitage A.D."/>
            <person name="Sobczyk M.K."/>
            <person name="Bates H.J."/>
            <person name="Dunwell J.M."/>
            <person name="Nellist C.F."/>
            <person name="Harrison R.J."/>
        </authorList>
    </citation>
    <scope>NUCLEOTIDE SEQUENCE [LARGE SCALE GENOMIC DNA]</scope>
    <source>
        <strain evidence="4 6">A4</strain>
        <strain evidence="3 7">BC-1</strain>
        <strain evidence="2 5">NOV-9</strain>
    </source>
</reference>
<name>A0A6A3DZF1_9STRA</name>
<evidence type="ECO:0000313" key="2">
    <source>
        <dbReference type="EMBL" id="KAE8925297.1"/>
    </source>
</evidence>
<keyword evidence="1" id="KW-0175">Coiled coil</keyword>
<evidence type="ECO:0000313" key="7">
    <source>
        <dbReference type="Proteomes" id="UP000440367"/>
    </source>
</evidence>
<dbReference type="EMBL" id="QXGD01001673">
    <property type="protein sequence ID" value="KAE9201235.1"/>
    <property type="molecule type" value="Genomic_DNA"/>
</dbReference>
<dbReference type="Proteomes" id="UP000440367">
    <property type="component" value="Unassembled WGS sequence"/>
</dbReference>
<dbReference type="Proteomes" id="UP000437068">
    <property type="component" value="Unassembled WGS sequence"/>
</dbReference>
<protein>
    <submittedName>
        <fullName evidence="2">Uncharacterized protein</fullName>
    </submittedName>
</protein>
<dbReference type="EMBL" id="QXGE01002517">
    <property type="protein sequence ID" value="KAE9281223.1"/>
    <property type="molecule type" value="Genomic_DNA"/>
</dbReference>